<name>Q55DR4_DICDI</name>
<dbReference type="FunFam" id="3.60.10.10:FF:000081">
    <property type="entry name" value="Uncharacterized protein"/>
    <property type="match status" value="1"/>
</dbReference>
<protein>
    <recommendedName>
        <fullName evidence="2">Endonuclease/exonuclease/phosphatase domain-containing protein</fullName>
    </recommendedName>
</protein>
<dbReference type="FunCoup" id="Q55DR4">
    <property type="interactions" value="16"/>
</dbReference>
<dbReference type="dictyBase" id="DDB_G0269560"/>
<dbReference type="EMBL" id="AAFI02000005">
    <property type="protein sequence ID" value="EAL72130.1"/>
    <property type="molecule type" value="Genomic_DNA"/>
</dbReference>
<feature type="chain" id="PRO_5004250226" description="Endonuclease/exonuclease/phosphatase domain-containing protein" evidence="1">
    <location>
        <begin position="33"/>
        <end position="575"/>
    </location>
</feature>
<organism evidence="3 4">
    <name type="scientific">Dictyostelium discoideum</name>
    <name type="common">Social amoeba</name>
    <dbReference type="NCBI Taxonomy" id="44689"/>
    <lineage>
        <taxon>Eukaryota</taxon>
        <taxon>Amoebozoa</taxon>
        <taxon>Evosea</taxon>
        <taxon>Eumycetozoa</taxon>
        <taxon>Dictyostelia</taxon>
        <taxon>Dictyosteliales</taxon>
        <taxon>Dictyosteliaceae</taxon>
        <taxon>Dictyostelium</taxon>
    </lineage>
</organism>
<dbReference type="Gene3D" id="3.60.10.10">
    <property type="entry name" value="Endonuclease/exonuclease/phosphatase"/>
    <property type="match status" value="1"/>
</dbReference>
<dbReference type="VEuPathDB" id="AmoebaDB:DDB_G0269560"/>
<feature type="domain" description="Endonuclease/exonuclease/phosphatase" evidence="2">
    <location>
        <begin position="248"/>
        <end position="565"/>
    </location>
</feature>
<dbReference type="InParanoid" id="Q55DR4"/>
<dbReference type="Pfam" id="PF03372">
    <property type="entry name" value="Exo_endo_phos"/>
    <property type="match status" value="1"/>
</dbReference>
<dbReference type="SUPFAM" id="SSF56219">
    <property type="entry name" value="DNase I-like"/>
    <property type="match status" value="1"/>
</dbReference>
<gene>
    <name evidence="3" type="ORF">DDB_G0269560</name>
</gene>
<proteinExistence type="predicted"/>
<dbReference type="GO" id="GO:0006506">
    <property type="term" value="P:GPI anchor biosynthetic process"/>
    <property type="evidence" value="ECO:0000318"/>
    <property type="project" value="GO_Central"/>
</dbReference>
<dbReference type="GO" id="GO:0005783">
    <property type="term" value="C:endoplasmic reticulum"/>
    <property type="evidence" value="ECO:0000318"/>
    <property type="project" value="GO_Central"/>
</dbReference>
<dbReference type="AlphaFoldDB" id="Q55DR4"/>
<reference evidence="3 4" key="1">
    <citation type="journal article" date="2005" name="Nature">
        <title>The genome of the social amoeba Dictyostelium discoideum.</title>
        <authorList>
            <consortium name="The Dictyostelium discoideum Sequencing Consortium"/>
            <person name="Eichinger L."/>
            <person name="Pachebat J.A."/>
            <person name="Glockner G."/>
            <person name="Rajandream M.A."/>
            <person name="Sucgang R."/>
            <person name="Berriman M."/>
            <person name="Song J."/>
            <person name="Olsen R."/>
            <person name="Szafranski K."/>
            <person name="Xu Q."/>
            <person name="Tunggal B."/>
            <person name="Kummerfeld S."/>
            <person name="Madera M."/>
            <person name="Konfortov B.A."/>
            <person name="Rivero F."/>
            <person name="Bankier A.T."/>
            <person name="Lehmann R."/>
            <person name="Hamlin N."/>
            <person name="Davies R."/>
            <person name="Gaudet P."/>
            <person name="Fey P."/>
            <person name="Pilcher K."/>
            <person name="Chen G."/>
            <person name="Saunders D."/>
            <person name="Sodergren E."/>
            <person name="Davis P."/>
            <person name="Kerhornou A."/>
            <person name="Nie X."/>
            <person name="Hall N."/>
            <person name="Anjard C."/>
            <person name="Hemphill L."/>
            <person name="Bason N."/>
            <person name="Farbrother P."/>
            <person name="Desany B."/>
            <person name="Just E."/>
            <person name="Morio T."/>
            <person name="Rost R."/>
            <person name="Churcher C."/>
            <person name="Cooper J."/>
            <person name="Haydock S."/>
            <person name="van Driessche N."/>
            <person name="Cronin A."/>
            <person name="Goodhead I."/>
            <person name="Muzny D."/>
            <person name="Mourier T."/>
            <person name="Pain A."/>
            <person name="Lu M."/>
            <person name="Harper D."/>
            <person name="Lindsay R."/>
            <person name="Hauser H."/>
            <person name="James K."/>
            <person name="Quiles M."/>
            <person name="Madan Babu M."/>
            <person name="Saito T."/>
            <person name="Buchrieser C."/>
            <person name="Wardroper A."/>
            <person name="Felder M."/>
            <person name="Thangavelu M."/>
            <person name="Johnson D."/>
            <person name="Knights A."/>
            <person name="Loulseged H."/>
            <person name="Mungall K."/>
            <person name="Oliver K."/>
            <person name="Price C."/>
            <person name="Quail M.A."/>
            <person name="Urushihara H."/>
            <person name="Hernandez J."/>
            <person name="Rabbinowitsch E."/>
            <person name="Steffen D."/>
            <person name="Sanders M."/>
            <person name="Ma J."/>
            <person name="Kohara Y."/>
            <person name="Sharp S."/>
            <person name="Simmonds M."/>
            <person name="Spiegler S."/>
            <person name="Tivey A."/>
            <person name="Sugano S."/>
            <person name="White B."/>
            <person name="Walker D."/>
            <person name="Woodward J."/>
            <person name="Winckler T."/>
            <person name="Tanaka Y."/>
            <person name="Shaulsky G."/>
            <person name="Schleicher M."/>
            <person name="Weinstock G."/>
            <person name="Rosenthal A."/>
            <person name="Cox E.C."/>
            <person name="Chisholm R.L."/>
            <person name="Gibbs R."/>
            <person name="Loomis W.F."/>
            <person name="Platzer M."/>
            <person name="Kay R.R."/>
            <person name="Williams J."/>
            <person name="Dear P.H."/>
            <person name="Noegel A.A."/>
            <person name="Barrell B."/>
            <person name="Kuspa A."/>
        </authorList>
    </citation>
    <scope>NUCLEOTIDE SEQUENCE [LARGE SCALE GENOMIC DNA]</scope>
    <source>
        <strain evidence="3 4">AX4</strain>
    </source>
</reference>
<dbReference type="InterPro" id="IPR005135">
    <property type="entry name" value="Endo/exonuclease/phosphatase"/>
</dbReference>
<feature type="signal peptide" evidence="1">
    <location>
        <begin position="1"/>
        <end position="32"/>
    </location>
</feature>
<comment type="caution">
    <text evidence="3">The sequence shown here is derived from an EMBL/GenBank/DDBJ whole genome shotgun (WGS) entry which is preliminary data.</text>
</comment>
<dbReference type="InterPro" id="IPR051916">
    <property type="entry name" value="GPI-anchor_lipid_remodeler"/>
</dbReference>
<dbReference type="Proteomes" id="UP000002195">
    <property type="component" value="Unassembled WGS sequence"/>
</dbReference>
<evidence type="ECO:0000256" key="1">
    <source>
        <dbReference type="SAM" id="SignalP"/>
    </source>
</evidence>
<keyword evidence="4" id="KW-1185">Reference proteome</keyword>
<evidence type="ECO:0000313" key="3">
    <source>
        <dbReference type="EMBL" id="EAL72130.1"/>
    </source>
</evidence>
<evidence type="ECO:0000259" key="2">
    <source>
        <dbReference type="Pfam" id="PF03372"/>
    </source>
</evidence>
<dbReference type="RefSeq" id="XP_646067.1">
    <property type="nucleotide sequence ID" value="XM_640975.1"/>
</dbReference>
<dbReference type="HOGENOM" id="CLU_474447_0_0_1"/>
<dbReference type="OMA" id="HQRSCLR"/>
<sequence length="575" mass="67423">MKHILQIHSMEMYHFSIILFTLVLLFINNTFSEPTSNAGIVGEFESLSLDSKELNKLLDQIEPTINLHRYFYLNKFQKVDNLKNRIKYNYPIFQLQVVEGKLQKQFLSTNGNGDNLKQPAYNSYGQLEYQDFQIGTLYELTLFVDTTIQQSKQYETFIRNQSTTTIIEDYKSKRILESNCRYLSIKLFKDYLKLITIQQFICNDNDNNNKNNNNNNDEQQKDILSTISSTNNINKDNNNNFNETIKIMSYNTWNFNEPWKDRRILMADLIEKELPDVISFQELRFSAWDSEVKSSNPIKMGEERNQVQHLFKLLGERNLKYNFVYLPSMVYPTSTGLQFEGLSIFSKHEISNIDSIKLSRDIKKPDDAHQRSCLRVEINFKKKQQQQFEISKKINIFTSHFSLETDGSKRNAYESLNWINSFKKPHLFMGDFNLEPNENAIQFLLGNYDINNYYKDNNNNNNNLIDTWVEFSNHPNQKNEKNRQLQFLKDNEGVVSIVGIEDTDRCKETDLVNGFTFPTLYSKPSKRIDFLLRSNDQILSLIDFKIGGRCSKLSPFNSPFYASDHTSISATFKIN</sequence>
<dbReference type="PaxDb" id="44689-DDB0305223"/>
<dbReference type="GeneID" id="8617015"/>
<dbReference type="PANTHER" id="PTHR14859:SF17">
    <property type="entry name" value="ENDONUCLEASE_EXONUCLEASE_PHOSPHATASE DOMAIN-CONTAINING PROTEIN"/>
    <property type="match status" value="1"/>
</dbReference>
<evidence type="ECO:0000313" key="4">
    <source>
        <dbReference type="Proteomes" id="UP000002195"/>
    </source>
</evidence>
<dbReference type="KEGG" id="ddi:DDB_G0269560"/>
<accession>Q55DR4</accession>
<dbReference type="InterPro" id="IPR036691">
    <property type="entry name" value="Endo/exonu/phosph_ase_sf"/>
</dbReference>
<keyword evidence="1" id="KW-0732">Signal</keyword>
<dbReference type="GO" id="GO:0003824">
    <property type="term" value="F:catalytic activity"/>
    <property type="evidence" value="ECO:0007669"/>
    <property type="project" value="InterPro"/>
</dbReference>
<dbReference type="eggNOG" id="ENOG502RD54">
    <property type="taxonomic scope" value="Eukaryota"/>
</dbReference>
<dbReference type="GO" id="GO:0016020">
    <property type="term" value="C:membrane"/>
    <property type="evidence" value="ECO:0007669"/>
    <property type="project" value="GOC"/>
</dbReference>
<dbReference type="PANTHER" id="PTHR14859">
    <property type="entry name" value="CALCOFLUOR WHITE HYPERSENSITIVE PROTEIN PRECURSOR"/>
    <property type="match status" value="1"/>
</dbReference>